<dbReference type="EMBL" id="BARU01007265">
    <property type="protein sequence ID" value="GAH43375.1"/>
    <property type="molecule type" value="Genomic_DNA"/>
</dbReference>
<accession>X1GEX4</accession>
<sequence>MIDLGYSRVIEEGKDNFDEMFDTLDEINSEILKHISQLDPDLIAIKDNLLIAVRLTECIKIFDWILICFLLGSYRSVYKELRFMVESMCQSFYENLHLSTRFSF</sequence>
<gene>
    <name evidence="1" type="ORF">S03H2_14318</name>
</gene>
<dbReference type="AlphaFoldDB" id="X1GEX4"/>
<comment type="caution">
    <text evidence="1">The sequence shown here is derived from an EMBL/GenBank/DDBJ whole genome shotgun (WGS) entry which is preliminary data.</text>
</comment>
<organism evidence="1">
    <name type="scientific">marine sediment metagenome</name>
    <dbReference type="NCBI Taxonomy" id="412755"/>
    <lineage>
        <taxon>unclassified sequences</taxon>
        <taxon>metagenomes</taxon>
        <taxon>ecological metagenomes</taxon>
    </lineage>
</organism>
<protein>
    <submittedName>
        <fullName evidence="1">Uncharacterized protein</fullName>
    </submittedName>
</protein>
<name>X1GEX4_9ZZZZ</name>
<reference evidence="1" key="1">
    <citation type="journal article" date="2014" name="Front. Microbiol.">
        <title>High frequency of phylogenetically diverse reductive dehalogenase-homologous genes in deep subseafloor sedimentary metagenomes.</title>
        <authorList>
            <person name="Kawai M."/>
            <person name="Futagami T."/>
            <person name="Toyoda A."/>
            <person name="Takaki Y."/>
            <person name="Nishi S."/>
            <person name="Hori S."/>
            <person name="Arai W."/>
            <person name="Tsubouchi T."/>
            <person name="Morono Y."/>
            <person name="Uchiyama I."/>
            <person name="Ito T."/>
            <person name="Fujiyama A."/>
            <person name="Inagaki F."/>
            <person name="Takami H."/>
        </authorList>
    </citation>
    <scope>NUCLEOTIDE SEQUENCE</scope>
    <source>
        <strain evidence="1">Expedition CK06-06</strain>
    </source>
</reference>
<evidence type="ECO:0000313" key="1">
    <source>
        <dbReference type="EMBL" id="GAH43375.1"/>
    </source>
</evidence>
<proteinExistence type="predicted"/>